<gene>
    <name evidence="1" type="ORF">GCM10010218_22750</name>
</gene>
<name>A0A919B199_9ACTN</name>
<comment type="caution">
    <text evidence="1">The sequence shown here is derived from an EMBL/GenBank/DDBJ whole genome shotgun (WGS) entry which is preliminary data.</text>
</comment>
<accession>A0A919B199</accession>
<dbReference type="AlphaFoldDB" id="A0A919B199"/>
<evidence type="ECO:0000313" key="2">
    <source>
        <dbReference type="Proteomes" id="UP000638313"/>
    </source>
</evidence>
<organism evidence="1 2">
    <name type="scientific">Streptomyces mashuensis</name>
    <dbReference type="NCBI Taxonomy" id="33904"/>
    <lineage>
        <taxon>Bacteria</taxon>
        <taxon>Bacillati</taxon>
        <taxon>Actinomycetota</taxon>
        <taxon>Actinomycetes</taxon>
        <taxon>Kitasatosporales</taxon>
        <taxon>Streptomycetaceae</taxon>
        <taxon>Streptomyces</taxon>
    </lineage>
</organism>
<sequence>MAQRARRAVVARQYLEQVVGRDADRLLQRLVHRPAQGFQAVGAGPECVYLYQWHAYILVGTEPLPPPPVTGWAHE</sequence>
<evidence type="ECO:0000313" key="1">
    <source>
        <dbReference type="EMBL" id="GHF40788.1"/>
    </source>
</evidence>
<proteinExistence type="predicted"/>
<keyword evidence="2" id="KW-1185">Reference proteome</keyword>
<dbReference type="Proteomes" id="UP000638313">
    <property type="component" value="Unassembled WGS sequence"/>
</dbReference>
<dbReference type="EMBL" id="BNBD01000003">
    <property type="protein sequence ID" value="GHF40788.1"/>
    <property type="molecule type" value="Genomic_DNA"/>
</dbReference>
<reference evidence="1" key="2">
    <citation type="submission" date="2020-09" db="EMBL/GenBank/DDBJ databases">
        <authorList>
            <person name="Sun Q."/>
            <person name="Ohkuma M."/>
        </authorList>
    </citation>
    <scope>NUCLEOTIDE SEQUENCE</scope>
    <source>
        <strain evidence="1">JCM 4059</strain>
    </source>
</reference>
<reference evidence="1" key="1">
    <citation type="journal article" date="2014" name="Int. J. Syst. Evol. Microbiol.">
        <title>Complete genome sequence of Corynebacterium casei LMG S-19264T (=DSM 44701T), isolated from a smear-ripened cheese.</title>
        <authorList>
            <consortium name="US DOE Joint Genome Institute (JGI-PGF)"/>
            <person name="Walter F."/>
            <person name="Albersmeier A."/>
            <person name="Kalinowski J."/>
            <person name="Ruckert C."/>
        </authorList>
    </citation>
    <scope>NUCLEOTIDE SEQUENCE</scope>
    <source>
        <strain evidence="1">JCM 4059</strain>
    </source>
</reference>
<protein>
    <submittedName>
        <fullName evidence="1">Uncharacterized protein</fullName>
    </submittedName>
</protein>